<reference evidence="2" key="1">
    <citation type="submission" date="2010-08" db="EMBL/GenBank/DDBJ databases">
        <authorList>
            <person name="Muzny D."/>
            <person name="Qin X."/>
            <person name="Deng J."/>
            <person name="Jiang H."/>
            <person name="Liu Y."/>
            <person name="Qu J."/>
            <person name="Song X.-Z."/>
            <person name="Zhang L."/>
            <person name="Thornton R."/>
            <person name="Coyle M."/>
            <person name="Francisco L."/>
            <person name="Jackson L."/>
            <person name="Javaid M."/>
            <person name="Korchina V."/>
            <person name="Kovar C."/>
            <person name="Mata R."/>
            <person name="Mathew T."/>
            <person name="Ngo R."/>
            <person name="Nguyen L."/>
            <person name="Nguyen N."/>
            <person name="Okwuonu G."/>
            <person name="Ongeri F."/>
            <person name="Pham C."/>
            <person name="Simmons D."/>
            <person name="Wilczek-Boney K."/>
            <person name="Hale W."/>
            <person name="Jakkamsetti A."/>
            <person name="Pham P."/>
            <person name="Ruth R."/>
            <person name="San Lucas F."/>
            <person name="Warren J."/>
            <person name="Zhang J."/>
            <person name="Zhao Z."/>
            <person name="Zhou C."/>
            <person name="Zhu D."/>
            <person name="Lee S."/>
            <person name="Bess C."/>
            <person name="Blankenburg K."/>
            <person name="Forbes L."/>
            <person name="Fu Q."/>
            <person name="Gubbala S."/>
            <person name="Hirani K."/>
            <person name="Jayaseelan J.C."/>
            <person name="Lara F."/>
            <person name="Munidasa M."/>
            <person name="Palculict T."/>
            <person name="Patil S."/>
            <person name="Pu L.-L."/>
            <person name="Saada N."/>
            <person name="Tang L."/>
            <person name="Weissenberger G."/>
            <person name="Zhu Y."/>
            <person name="Hemphill L."/>
            <person name="Shang Y."/>
            <person name="Youmans B."/>
            <person name="Ayvaz T."/>
            <person name="Ross M."/>
            <person name="Santibanez J."/>
            <person name="Aqrawi P."/>
            <person name="Gross S."/>
            <person name="Joshi V."/>
            <person name="Fowler G."/>
            <person name="Nazareth L."/>
            <person name="Reid J."/>
            <person name="Worley K."/>
            <person name="Petrosino J."/>
            <person name="Highlander S."/>
            <person name="Gibbs R."/>
        </authorList>
    </citation>
    <scope>NUCLEOTIDE SEQUENCE [LARGE SCALE GENOMIC DNA]</scope>
    <source>
        <strain evidence="2">ATCC 35239</strain>
    </source>
</reference>
<evidence type="ECO:0000256" key="1">
    <source>
        <dbReference type="SAM" id="MobiDB-lite"/>
    </source>
</evidence>
<dbReference type="HOGENOM" id="CLU_989769_0_0_11"/>
<sequence length="281" mass="30226">MSRKLAGLGKPKIHGFQERKGGKQMGIRSSAASSRLLAREAAKARTARRLDLLRTFPRCRQADVLLIQSRLEQNQIQEARRCLAEAQNSLGALQKAGHVLYELIEHLGRIGKIVTGHNTATQSDLEAGLKQLQESLLDAKYEGKNLLDGTEFPVSLPGGKVIKAAIGGAKLYNLAEFLAHGGDGIKGISMASPQDSVGALQHAITLVSMALNQVSTQIEQIGRVTDSLEGQLDEAMRNYPNLDEPLAGAKNCAVAIQKSPHATTSSQAVLNLILTRKLLVD</sequence>
<dbReference type="SUPFAM" id="SSF64518">
    <property type="entry name" value="Phase 1 flagellin"/>
    <property type="match status" value="1"/>
</dbReference>
<accession>E0QNV5</accession>
<dbReference type="Gene3D" id="1.20.1330.10">
    <property type="entry name" value="f41 fragment of flagellin, N-terminal domain"/>
    <property type="match status" value="1"/>
</dbReference>
<dbReference type="STRING" id="871571.HMPREF0580_0569"/>
<proteinExistence type="predicted"/>
<gene>
    <name evidence="2" type="ORF">HMPREF0580_0569</name>
</gene>
<evidence type="ECO:0000313" key="3">
    <source>
        <dbReference type="Proteomes" id="UP000003045"/>
    </source>
</evidence>
<protein>
    <submittedName>
        <fullName evidence="2">Uncharacterized protein</fullName>
    </submittedName>
</protein>
<keyword evidence="3" id="KW-1185">Reference proteome</keyword>
<dbReference type="Proteomes" id="UP000003045">
    <property type="component" value="Unassembled WGS sequence"/>
</dbReference>
<dbReference type="EMBL" id="AEET01000013">
    <property type="protein sequence ID" value="EFM46851.1"/>
    <property type="molecule type" value="Genomic_DNA"/>
</dbReference>
<name>E0QNV5_9ACTO</name>
<evidence type="ECO:0000313" key="2">
    <source>
        <dbReference type="EMBL" id="EFM46851.1"/>
    </source>
</evidence>
<dbReference type="AlphaFoldDB" id="E0QNV5"/>
<feature type="region of interest" description="Disordered" evidence="1">
    <location>
        <begin position="1"/>
        <end position="30"/>
    </location>
</feature>
<organism evidence="2 3">
    <name type="scientific">Mobiluncus mulieris ATCC 35239</name>
    <dbReference type="NCBI Taxonomy" id="871571"/>
    <lineage>
        <taxon>Bacteria</taxon>
        <taxon>Bacillati</taxon>
        <taxon>Actinomycetota</taxon>
        <taxon>Actinomycetes</taxon>
        <taxon>Actinomycetales</taxon>
        <taxon>Actinomycetaceae</taxon>
        <taxon>Mobiluncus</taxon>
    </lineage>
</organism>
<comment type="caution">
    <text evidence="2">The sequence shown here is derived from an EMBL/GenBank/DDBJ whole genome shotgun (WGS) entry which is preliminary data.</text>
</comment>